<comment type="caution">
    <text evidence="2">The sequence shown here is derived from an EMBL/GenBank/DDBJ whole genome shotgun (WGS) entry which is preliminary data.</text>
</comment>
<evidence type="ECO:0000259" key="1">
    <source>
        <dbReference type="Pfam" id="PF01610"/>
    </source>
</evidence>
<name>A0AAP2UMZ8_CLOIN</name>
<dbReference type="InterPro" id="IPR002560">
    <property type="entry name" value="Transposase_DDE"/>
</dbReference>
<dbReference type="NCBIfam" id="NF033550">
    <property type="entry name" value="transpos_ISL3"/>
    <property type="match status" value="1"/>
</dbReference>
<proteinExistence type="predicted"/>
<reference evidence="2" key="1">
    <citation type="journal article" date="2022" name="Clin. Infect. Dis.">
        <title>Association between Clostridium innocuum and antibiotic-associated diarrhea in adults and children: A cross-sectional study and comparative genomics analysis.</title>
        <authorList>
            <person name="Cherny K.E."/>
            <person name="Muscat E.B."/>
            <person name="Balaji A."/>
            <person name="Mukherjee J."/>
            <person name="Ozer E.A."/>
            <person name="Angarone M.P."/>
            <person name="Hauser A.R."/>
            <person name="Sichel J.S."/>
            <person name="Amponsah E."/>
            <person name="Kociolek L.K."/>
        </authorList>
    </citation>
    <scope>NUCLEOTIDE SEQUENCE</scope>
    <source>
        <strain evidence="2">NU1-AC-029v</strain>
    </source>
</reference>
<sequence>MIENDAFKLLLINLFHLNPNDITNILCTTFNKMMVLIVTLTDKHQACPYCGFTAPKIKEYVTKEITHSALTTQKCIIKYRARRYKCPCCGKTYYEFNPFVFKSQKISILTVHNILKDLKDFNETFTSVARRYHVSPTSVSTIFDNHVDIGRNPLLEIINFDEVYAFKSEKSKYVCVLLDFKKQIPVDVLPNRKKEYLLNYFQKIPLEERKKVKYACSDMYEVYRDVVHKMFPSCCMILDYFHLSQDFHRKMNEVRIKVMKGYKDNKASDEYYLLKKFNWLLFKNPEDEDKYGRLFDVERERKYNSHFKSYMNYYDLRKKLLEINNDLTICYSLKLELVDFYSKSTIDNAKVNLENLIRSCIDTNIEEMIKFSNNLINWKQEIINSFTIVGTEYKVEADKGQVVVCNKKVNNAIIENRNKIIKCIKNNANGYTNWLRFRNRVMYVLDSNATFSLEPREK</sequence>
<feature type="domain" description="Transposase IS204/IS1001/IS1096/IS1165 DDE" evidence="1">
    <location>
        <begin position="161"/>
        <end position="387"/>
    </location>
</feature>
<dbReference type="EMBL" id="JAKTMA010000012">
    <property type="protein sequence ID" value="MCR0232790.1"/>
    <property type="molecule type" value="Genomic_DNA"/>
</dbReference>
<protein>
    <submittedName>
        <fullName evidence="2">ISL3 family transposase</fullName>
    </submittedName>
</protein>
<dbReference type="AlphaFoldDB" id="A0AAP2UMZ8"/>
<organism evidence="2 3">
    <name type="scientific">Clostridium innocuum</name>
    <dbReference type="NCBI Taxonomy" id="1522"/>
    <lineage>
        <taxon>Bacteria</taxon>
        <taxon>Bacillati</taxon>
        <taxon>Bacillota</taxon>
        <taxon>Clostridia</taxon>
        <taxon>Eubacteriales</taxon>
        <taxon>Clostridiaceae</taxon>
        <taxon>Clostridium</taxon>
    </lineage>
</organism>
<gene>
    <name evidence="2" type="ORF">MKC95_08415</name>
</gene>
<dbReference type="PANTHER" id="PTHR33498:SF1">
    <property type="entry name" value="TRANSPOSASE FOR INSERTION SEQUENCE ELEMENT IS1557"/>
    <property type="match status" value="1"/>
</dbReference>
<evidence type="ECO:0000313" key="2">
    <source>
        <dbReference type="EMBL" id="MCR0232790.1"/>
    </source>
</evidence>
<dbReference type="Proteomes" id="UP001203972">
    <property type="component" value="Unassembled WGS sequence"/>
</dbReference>
<accession>A0AAP2UMZ8</accession>
<dbReference type="InterPro" id="IPR047951">
    <property type="entry name" value="Transpos_ISL3"/>
</dbReference>
<dbReference type="PANTHER" id="PTHR33498">
    <property type="entry name" value="TRANSPOSASE FOR INSERTION SEQUENCE ELEMENT IS1557"/>
    <property type="match status" value="1"/>
</dbReference>
<evidence type="ECO:0000313" key="3">
    <source>
        <dbReference type="Proteomes" id="UP001203972"/>
    </source>
</evidence>
<dbReference type="Pfam" id="PF01610">
    <property type="entry name" value="DDE_Tnp_ISL3"/>
    <property type="match status" value="1"/>
</dbReference>